<proteinExistence type="predicted"/>
<dbReference type="RefSeq" id="WP_097895260.1">
    <property type="nucleotide sequence ID" value="NZ_NVDG01000033.1"/>
</dbReference>
<protein>
    <submittedName>
        <fullName evidence="1">Uncharacterized protein</fullName>
    </submittedName>
</protein>
<organism evidence="1 2">
    <name type="scientific">Bacillus cereus</name>
    <dbReference type="NCBI Taxonomy" id="1396"/>
    <lineage>
        <taxon>Bacteria</taxon>
        <taxon>Bacillati</taxon>
        <taxon>Bacillota</taxon>
        <taxon>Bacilli</taxon>
        <taxon>Bacillales</taxon>
        <taxon>Bacillaceae</taxon>
        <taxon>Bacillus</taxon>
        <taxon>Bacillus cereus group</taxon>
    </lineage>
</organism>
<evidence type="ECO:0000313" key="2">
    <source>
        <dbReference type="Proteomes" id="UP000224076"/>
    </source>
</evidence>
<comment type="caution">
    <text evidence="1">The sequence shown here is derived from an EMBL/GenBank/DDBJ whole genome shotgun (WGS) entry which is preliminary data.</text>
</comment>
<evidence type="ECO:0000313" key="1">
    <source>
        <dbReference type="EMBL" id="PFU40066.1"/>
    </source>
</evidence>
<sequence length="81" mass="9623">MIVNHHGEHVSVEHDEDVLKIVEGITFEPTPLKDQEKSITVNELRWLYEQARRRKTRDTAALYAISRVNYIYQNDKRKSNK</sequence>
<gene>
    <name evidence="1" type="ORF">COK86_19925</name>
</gene>
<dbReference type="AlphaFoldDB" id="A0A2B3TZL5"/>
<name>A0A2B3TZL5_BACCE</name>
<dbReference type="EMBL" id="NVDG01000033">
    <property type="protein sequence ID" value="PFU40066.1"/>
    <property type="molecule type" value="Genomic_DNA"/>
</dbReference>
<dbReference type="Proteomes" id="UP000224076">
    <property type="component" value="Unassembled WGS sequence"/>
</dbReference>
<reference evidence="1 2" key="1">
    <citation type="submission" date="2017-09" db="EMBL/GenBank/DDBJ databases">
        <title>Large-scale bioinformatics analysis of Bacillus genomes uncovers conserved roles of natural products in bacterial physiology.</title>
        <authorList>
            <consortium name="Agbiome Team Llc"/>
            <person name="Bleich R.M."/>
            <person name="Grubbs K.J."/>
            <person name="Santa Maria K.C."/>
            <person name="Allen S.E."/>
            <person name="Farag S."/>
            <person name="Shank E.A."/>
            <person name="Bowers A."/>
        </authorList>
    </citation>
    <scope>NUCLEOTIDE SEQUENCE [LARGE SCALE GENOMIC DNA]</scope>
    <source>
        <strain evidence="1 2">AFS061806</strain>
    </source>
</reference>
<accession>A0A2B3TZL5</accession>